<feature type="transmembrane region" description="Helical" evidence="5">
    <location>
        <begin position="243"/>
        <end position="264"/>
    </location>
</feature>
<comment type="caution">
    <text evidence="6">The sequence shown here is derived from an EMBL/GenBank/DDBJ whole genome shotgun (WGS) entry which is preliminary data.</text>
</comment>
<feature type="transmembrane region" description="Helical" evidence="5">
    <location>
        <begin position="95"/>
        <end position="123"/>
    </location>
</feature>
<dbReference type="Pfam" id="PF01566">
    <property type="entry name" value="Nramp"/>
    <property type="match status" value="1"/>
</dbReference>
<evidence type="ECO:0000256" key="2">
    <source>
        <dbReference type="ARBA" id="ARBA00022692"/>
    </source>
</evidence>
<feature type="transmembrane region" description="Helical" evidence="5">
    <location>
        <begin position="200"/>
        <end position="222"/>
    </location>
</feature>
<dbReference type="PANTHER" id="PTHR11706:SF3">
    <property type="entry name" value="METAL ION TRANSPORT PROTEIN"/>
    <property type="match status" value="1"/>
</dbReference>
<feature type="transmembrane region" description="Helical" evidence="5">
    <location>
        <begin position="368"/>
        <end position="391"/>
    </location>
</feature>
<feature type="transmembrane region" description="Helical" evidence="5">
    <location>
        <begin position="25"/>
        <end position="43"/>
    </location>
</feature>
<evidence type="ECO:0000256" key="5">
    <source>
        <dbReference type="SAM" id="Phobius"/>
    </source>
</evidence>
<dbReference type="InterPro" id="IPR002229">
    <property type="entry name" value="RhesusRHD"/>
</dbReference>
<reference evidence="7" key="1">
    <citation type="journal article" date="2019" name="Int. J. Syst. Evol. Microbiol.">
        <title>The Global Catalogue of Microorganisms (GCM) 10K type strain sequencing project: providing services to taxonomists for standard genome sequencing and annotation.</title>
        <authorList>
            <consortium name="The Broad Institute Genomics Platform"/>
            <consortium name="The Broad Institute Genome Sequencing Center for Infectious Disease"/>
            <person name="Wu L."/>
            <person name="Ma J."/>
        </authorList>
    </citation>
    <scope>NUCLEOTIDE SEQUENCE [LARGE SCALE GENOMIC DNA]</scope>
    <source>
        <strain evidence="7">WLHS5</strain>
    </source>
</reference>
<dbReference type="RefSeq" id="WP_380671255.1">
    <property type="nucleotide sequence ID" value="NZ_JBHTCJ010000012.1"/>
</dbReference>
<feature type="transmembrane region" description="Helical" evidence="5">
    <location>
        <begin position="55"/>
        <end position="74"/>
    </location>
</feature>
<keyword evidence="7" id="KW-1185">Reference proteome</keyword>
<evidence type="ECO:0000256" key="3">
    <source>
        <dbReference type="ARBA" id="ARBA00022989"/>
    </source>
</evidence>
<feature type="transmembrane region" description="Helical" evidence="5">
    <location>
        <begin position="344"/>
        <end position="362"/>
    </location>
</feature>
<sequence length="428" mass="44282">MSSGITISGSQRPEAPRRWRTRLRYLGPGIVLAAAGIGAGDMVTSLSGAAEHGMGLLWVVVVGVVVKFAITEAVGRLHLATGRTPMASIRSAGRWLPWVFLVFLAVIGLVYGAALSSVAALAAKALIPGLPVTPLAIGLALASGALVLVGRYGAFERVMMGFTLLMFVGVIAAAVAMLGAMDNPGDVLATLRPSMPAGSIMTVLALIGGVGGSAGIAAYGYWVREKGWRESGWLPVMRADSAISYLMIVVFVAGLSVLGTGLLYGTGQSIAGTEGLAALADPLGAMLGTVPRLMFLVSFFFVVVSSIVGGFNGLGFLMADCVRVIRGIPEAEADRHMAITSTPFRVVIGYFMAASAVIVFTGKPVGLVLLYALFGSLILPILSGALLYLLNKRSIDSAYRNSLASNIGLSSALVLFAVLGVAQIAEMF</sequence>
<dbReference type="InterPro" id="IPR001046">
    <property type="entry name" value="NRAMP_fam"/>
</dbReference>
<evidence type="ECO:0000256" key="4">
    <source>
        <dbReference type="ARBA" id="ARBA00023136"/>
    </source>
</evidence>
<dbReference type="PANTHER" id="PTHR11706">
    <property type="entry name" value="SOLUTE CARRIER PROTEIN FAMILY 11 MEMBER"/>
    <property type="match status" value="1"/>
</dbReference>
<comment type="subcellular location">
    <subcellularLocation>
        <location evidence="1">Membrane</location>
        <topology evidence="1">Multi-pass membrane protein</topology>
    </subcellularLocation>
</comment>
<keyword evidence="4 5" id="KW-0472">Membrane</keyword>
<dbReference type="NCBIfam" id="NF037982">
    <property type="entry name" value="Nramp_1"/>
    <property type="match status" value="1"/>
</dbReference>
<dbReference type="EMBL" id="JBHTCJ010000012">
    <property type="protein sequence ID" value="MFC7343901.1"/>
    <property type="molecule type" value="Genomic_DNA"/>
</dbReference>
<organism evidence="6 7">
    <name type="scientific">Saccharopolyspora griseoalba</name>
    <dbReference type="NCBI Taxonomy" id="1431848"/>
    <lineage>
        <taxon>Bacteria</taxon>
        <taxon>Bacillati</taxon>
        <taxon>Actinomycetota</taxon>
        <taxon>Actinomycetes</taxon>
        <taxon>Pseudonocardiales</taxon>
        <taxon>Pseudonocardiaceae</taxon>
        <taxon>Saccharopolyspora</taxon>
    </lineage>
</organism>
<keyword evidence="3 5" id="KW-1133">Transmembrane helix</keyword>
<evidence type="ECO:0000313" key="6">
    <source>
        <dbReference type="EMBL" id="MFC7343901.1"/>
    </source>
</evidence>
<evidence type="ECO:0000256" key="1">
    <source>
        <dbReference type="ARBA" id="ARBA00004141"/>
    </source>
</evidence>
<feature type="transmembrane region" description="Helical" evidence="5">
    <location>
        <begin position="293"/>
        <end position="317"/>
    </location>
</feature>
<proteinExistence type="predicted"/>
<feature type="transmembrane region" description="Helical" evidence="5">
    <location>
        <begin position="129"/>
        <end position="149"/>
    </location>
</feature>
<gene>
    <name evidence="6" type="ORF">ACFQRI_21050</name>
</gene>
<dbReference type="PRINTS" id="PR00342">
    <property type="entry name" value="RHESUSRHD"/>
</dbReference>
<accession>A0ABW2LQJ9</accession>
<protein>
    <submittedName>
        <fullName evidence="6">Nramp family divalent metal transporter</fullName>
    </submittedName>
</protein>
<keyword evidence="2 5" id="KW-0812">Transmembrane</keyword>
<feature type="transmembrane region" description="Helical" evidence="5">
    <location>
        <begin position="403"/>
        <end position="425"/>
    </location>
</feature>
<evidence type="ECO:0000313" key="7">
    <source>
        <dbReference type="Proteomes" id="UP001596504"/>
    </source>
</evidence>
<dbReference type="Proteomes" id="UP001596504">
    <property type="component" value="Unassembled WGS sequence"/>
</dbReference>
<feature type="transmembrane region" description="Helical" evidence="5">
    <location>
        <begin position="161"/>
        <end position="180"/>
    </location>
</feature>
<name>A0ABW2LQJ9_9PSEU</name>